<evidence type="ECO:0000313" key="2">
    <source>
        <dbReference type="EMBL" id="TSB02651.1"/>
    </source>
</evidence>
<reference evidence="2 3" key="1">
    <citation type="submission" date="2019-07" db="EMBL/GenBank/DDBJ databases">
        <authorList>
            <person name="Park M."/>
        </authorList>
    </citation>
    <scope>NUCLEOTIDE SEQUENCE [LARGE SCALE GENOMIC DNA]</scope>
    <source>
        <strain evidence="2 3">KCTC32445</strain>
    </source>
</reference>
<evidence type="ECO:0000313" key="3">
    <source>
        <dbReference type="Proteomes" id="UP000320160"/>
    </source>
</evidence>
<comment type="similarity">
    <text evidence="1">Belongs to the enoyl-CoA hydratase/isomerase family.</text>
</comment>
<evidence type="ECO:0000256" key="1">
    <source>
        <dbReference type="ARBA" id="ARBA00005254"/>
    </source>
</evidence>
<dbReference type="EMBL" id="VKKU01000002">
    <property type="protein sequence ID" value="TSB02651.1"/>
    <property type="molecule type" value="Genomic_DNA"/>
</dbReference>
<organism evidence="2 3">
    <name type="scientific">Sphingorhabdus contaminans</name>
    <dbReference type="NCBI Taxonomy" id="1343899"/>
    <lineage>
        <taxon>Bacteria</taxon>
        <taxon>Pseudomonadati</taxon>
        <taxon>Pseudomonadota</taxon>
        <taxon>Alphaproteobacteria</taxon>
        <taxon>Sphingomonadales</taxon>
        <taxon>Sphingomonadaceae</taxon>
        <taxon>Sphingorhabdus</taxon>
    </lineage>
</organism>
<protein>
    <submittedName>
        <fullName evidence="2">Enoyl-CoA hydratase</fullName>
        <ecNumber evidence="2">4.2.1.17</ecNumber>
    </submittedName>
</protein>
<keyword evidence="3" id="KW-1185">Reference proteome</keyword>
<keyword evidence="2" id="KW-0456">Lyase</keyword>
<dbReference type="InterPro" id="IPR051053">
    <property type="entry name" value="ECH/Chromodomain_protein"/>
</dbReference>
<accession>A0A553WD88</accession>
<comment type="caution">
    <text evidence="2">The sequence shown here is derived from an EMBL/GenBank/DDBJ whole genome shotgun (WGS) entry which is preliminary data.</text>
</comment>
<dbReference type="AlphaFoldDB" id="A0A553WD88"/>
<dbReference type="Proteomes" id="UP000320160">
    <property type="component" value="Unassembled WGS sequence"/>
</dbReference>
<dbReference type="CDD" id="cd06558">
    <property type="entry name" value="crotonase-like"/>
    <property type="match status" value="1"/>
</dbReference>
<dbReference type="GO" id="GO:0004300">
    <property type="term" value="F:enoyl-CoA hydratase activity"/>
    <property type="evidence" value="ECO:0007669"/>
    <property type="project" value="UniProtKB-EC"/>
</dbReference>
<dbReference type="Gene3D" id="3.90.226.10">
    <property type="entry name" value="2-enoyl-CoA Hydratase, Chain A, domain 1"/>
    <property type="match status" value="1"/>
</dbReference>
<dbReference type="InterPro" id="IPR014748">
    <property type="entry name" value="Enoyl-CoA_hydra_C"/>
</dbReference>
<sequence>MCASTAPSAWHRAKAVTDFTQIRYDVADGIATITLNRPEKMNAFTNVMMREMCSAFDLVDADDAVRAVIVTGSGERAFCAGADLTPEGGGDVFASGSKVETLSDERVRDSGGRLTLRIFQCKKPVLGAINGAAVGIGATMQLPMDFRLASETARFGFVFARRGIVPEAASSWFLPRLVGMQQALEWCMTGRVFDAAEALKGGLVRSVHAPADLLPEAQKLAREIADNTAPVSIALTRAMLWRLPSADHPMAAHQIDSRAIYRRARSGDAAEGIASFLEKRTPIYPDKISTDLPDFFPWWDEPAYK</sequence>
<dbReference type="OrthoDB" id="9777711at2"/>
<name>A0A553WD88_9SPHN</name>
<dbReference type="Gene3D" id="1.10.12.10">
    <property type="entry name" value="Lyase 2-enoyl-coa Hydratase, Chain A, domain 2"/>
    <property type="match status" value="1"/>
</dbReference>
<proteinExistence type="inferred from homology"/>
<dbReference type="Pfam" id="PF00378">
    <property type="entry name" value="ECH_1"/>
    <property type="match status" value="1"/>
</dbReference>
<dbReference type="InterPro" id="IPR001753">
    <property type="entry name" value="Enoyl-CoA_hydra/iso"/>
</dbReference>
<dbReference type="PANTHER" id="PTHR43684">
    <property type="match status" value="1"/>
</dbReference>
<dbReference type="NCBIfam" id="NF006109">
    <property type="entry name" value="PRK08260.1"/>
    <property type="match status" value="1"/>
</dbReference>
<gene>
    <name evidence="2" type="ORF">FOM92_13520</name>
</gene>
<dbReference type="SUPFAM" id="SSF52096">
    <property type="entry name" value="ClpP/crotonase"/>
    <property type="match status" value="1"/>
</dbReference>
<dbReference type="EC" id="4.2.1.17" evidence="2"/>
<dbReference type="PANTHER" id="PTHR43684:SF4">
    <property type="entry name" value="ENOYL-COA HYDRATASE_ISOMERASE FAMILY PROTEIN (AFU_ORTHOLOGUE AFUA_1G01890)"/>
    <property type="match status" value="1"/>
</dbReference>
<dbReference type="InterPro" id="IPR029045">
    <property type="entry name" value="ClpP/crotonase-like_dom_sf"/>
</dbReference>